<proteinExistence type="predicted"/>
<evidence type="ECO:0000313" key="7">
    <source>
        <dbReference type="EMBL" id="SFA58503.1"/>
    </source>
</evidence>
<keyword evidence="3 5" id="KW-0460">Magnesium</keyword>
<evidence type="ECO:0000256" key="1">
    <source>
        <dbReference type="ARBA" id="ARBA00001946"/>
    </source>
</evidence>
<dbReference type="InterPro" id="IPR011206">
    <property type="entry name" value="Citrate_lyase_beta/mcl1/mcl2"/>
</dbReference>
<dbReference type="Pfam" id="PF03328">
    <property type="entry name" value="HpcH_HpaI"/>
    <property type="match status" value="1"/>
</dbReference>
<evidence type="ECO:0000256" key="2">
    <source>
        <dbReference type="ARBA" id="ARBA00022723"/>
    </source>
</evidence>
<evidence type="ECO:0000313" key="8">
    <source>
        <dbReference type="Proteomes" id="UP000182054"/>
    </source>
</evidence>
<dbReference type="GO" id="GO:0000287">
    <property type="term" value="F:magnesium ion binding"/>
    <property type="evidence" value="ECO:0007669"/>
    <property type="project" value="TreeGrafter"/>
</dbReference>
<dbReference type="GO" id="GO:0006107">
    <property type="term" value="P:oxaloacetate metabolic process"/>
    <property type="evidence" value="ECO:0007669"/>
    <property type="project" value="TreeGrafter"/>
</dbReference>
<protein>
    <submittedName>
        <fullName evidence="7">Citrate lyase subunit beta / citryl-CoA lyase</fullName>
    </submittedName>
</protein>
<sequence length="272" mass="28708">MSSALTYLYVPGTKPERFDKALASGADAVVIDLEDAVALQDKDSARRTVAEWVAQVEPGDVEIWVRVNPGALQEDDVRAVAHPTLTGFWLPKVGSADEVAAVSTLLAEVCPQAEVSPMIETGGGVFEALSIARAPRVRFLQIGEVDLAVDLGVDAEADDSALLFARSQVVAASAAAGVQAPLAAVSRNFRDVEAFTADCRHLARLGFVGRACIHPAQVTAARDVWSPTDDDVRKAQAILAALEADGAGVDADGYLIDEAVAKRARRVLEHVS</sequence>
<dbReference type="OrthoDB" id="5172636at2"/>
<dbReference type="Gene3D" id="3.20.20.60">
    <property type="entry name" value="Phosphoenolpyruvate-binding domains"/>
    <property type="match status" value="1"/>
</dbReference>
<feature type="binding site" evidence="5">
    <location>
        <position position="146"/>
    </location>
    <ligand>
        <name>Mg(2+)</name>
        <dbReference type="ChEBI" id="CHEBI:18420"/>
    </ligand>
</feature>
<keyword evidence="7" id="KW-0456">Lyase</keyword>
<accession>A0A1I0U3N9</accession>
<dbReference type="Proteomes" id="UP000182054">
    <property type="component" value="Unassembled WGS sequence"/>
</dbReference>
<dbReference type="GO" id="GO:0016829">
    <property type="term" value="F:lyase activity"/>
    <property type="evidence" value="ECO:0007669"/>
    <property type="project" value="UniProtKB-KW"/>
</dbReference>
<keyword evidence="2 5" id="KW-0479">Metal-binding</keyword>
<dbReference type="PIRSF" id="PIRSF015582">
    <property type="entry name" value="Cit_lyase_B"/>
    <property type="match status" value="1"/>
</dbReference>
<feature type="domain" description="HpcH/HpaI aldolase/citrate lyase" evidence="6">
    <location>
        <begin position="7"/>
        <end position="215"/>
    </location>
</feature>
<feature type="binding site" evidence="5">
    <location>
        <position position="120"/>
    </location>
    <ligand>
        <name>Mg(2+)</name>
        <dbReference type="ChEBI" id="CHEBI:18420"/>
    </ligand>
</feature>
<feature type="binding site" evidence="4">
    <location>
        <position position="120"/>
    </location>
    <ligand>
        <name>substrate</name>
    </ligand>
</feature>
<evidence type="ECO:0000256" key="5">
    <source>
        <dbReference type="PIRSR" id="PIRSR015582-2"/>
    </source>
</evidence>
<feature type="binding site" evidence="4">
    <location>
        <position position="66"/>
    </location>
    <ligand>
        <name>substrate</name>
    </ligand>
</feature>
<organism evidence="7 8">
    <name type="scientific">Rhodococcoides kroppenstedtii</name>
    <dbReference type="NCBI Taxonomy" id="293050"/>
    <lineage>
        <taxon>Bacteria</taxon>
        <taxon>Bacillati</taxon>
        <taxon>Actinomycetota</taxon>
        <taxon>Actinomycetes</taxon>
        <taxon>Mycobacteriales</taxon>
        <taxon>Nocardiaceae</taxon>
        <taxon>Rhodococcoides</taxon>
    </lineage>
</organism>
<evidence type="ECO:0000256" key="3">
    <source>
        <dbReference type="ARBA" id="ARBA00022842"/>
    </source>
</evidence>
<evidence type="ECO:0000256" key="4">
    <source>
        <dbReference type="PIRSR" id="PIRSR015582-1"/>
    </source>
</evidence>
<comment type="cofactor">
    <cofactor evidence="1">
        <name>Mg(2+)</name>
        <dbReference type="ChEBI" id="CHEBI:18420"/>
    </cofactor>
</comment>
<dbReference type="PANTHER" id="PTHR32308:SF10">
    <property type="entry name" value="CITRATE LYASE SUBUNIT BETA"/>
    <property type="match status" value="1"/>
</dbReference>
<dbReference type="EMBL" id="FOJN01000012">
    <property type="protein sequence ID" value="SFA58503.1"/>
    <property type="molecule type" value="Genomic_DNA"/>
</dbReference>
<reference evidence="7 8" key="1">
    <citation type="submission" date="2016-10" db="EMBL/GenBank/DDBJ databases">
        <authorList>
            <person name="de Groot N.N."/>
        </authorList>
    </citation>
    <scope>NUCLEOTIDE SEQUENCE [LARGE SCALE GENOMIC DNA]</scope>
    <source>
        <strain evidence="7 8">DSM 44908</strain>
    </source>
</reference>
<dbReference type="SUPFAM" id="SSF51621">
    <property type="entry name" value="Phosphoenolpyruvate/pyruvate domain"/>
    <property type="match status" value="1"/>
</dbReference>
<gene>
    <name evidence="7" type="ORF">SAMN05444374_112135</name>
</gene>
<dbReference type="GeneID" id="85486879"/>
<dbReference type="RefSeq" id="WP_068360874.1">
    <property type="nucleotide sequence ID" value="NZ_FOJN01000012.1"/>
</dbReference>
<evidence type="ECO:0000259" key="6">
    <source>
        <dbReference type="Pfam" id="PF03328"/>
    </source>
</evidence>
<dbReference type="InterPro" id="IPR005000">
    <property type="entry name" value="Aldolase/citrate-lyase_domain"/>
</dbReference>
<dbReference type="PANTHER" id="PTHR32308">
    <property type="entry name" value="LYASE BETA SUBUNIT, PUTATIVE (AFU_ORTHOLOGUE AFUA_4G13030)-RELATED"/>
    <property type="match status" value="1"/>
</dbReference>
<dbReference type="InterPro" id="IPR015813">
    <property type="entry name" value="Pyrv/PenolPyrv_kinase-like_dom"/>
</dbReference>
<name>A0A1I0U3N9_9NOCA</name>
<dbReference type="AlphaFoldDB" id="A0A1I0U3N9"/>
<dbReference type="InterPro" id="IPR040442">
    <property type="entry name" value="Pyrv_kinase-like_dom_sf"/>
</dbReference>